<dbReference type="PROSITE" id="PS50005">
    <property type="entry name" value="TPR"/>
    <property type="match status" value="2"/>
</dbReference>
<protein>
    <recommendedName>
        <fullName evidence="7">Tetratricopeptide repeat-containing protein</fullName>
    </recommendedName>
</protein>
<keyword evidence="2 3" id="KW-0802">TPR repeat</keyword>
<dbReference type="Proteomes" id="UP000199758">
    <property type="component" value="Unassembled WGS sequence"/>
</dbReference>
<sequence length="860" mass="94642">MKRATVRIAALLLVTWSWPATVLAEQYRSEVREVPNTPAQKPVDPQVLLKQTTDPYGRALLLRDMAATAAAKKDYKQAAQLLEQAIATKALAGPAEAAMRQDLASLYMASGNTKQMLPQLEAQVKTGKAAPETYIALGAAYLEQKRYADAAPLLEKGVRAVPNADLSWKRALLAAYLGSGRDKDALPLLEEAVKRDPSRREEWIQLAAVSVKAGNKERAQAVMEVASRLGFLRDAQDRLRLVTLTGQIGAPFEAASLLTGWIDGGQLADDAPNRRLLATLWVAAREKKRALAAIDAALAKGGSNDLLQQKAQLHMEREEYVQAAATLEKLASGNGRNGPLLMTLGLARYQQADIDGALSAFRAAQEFTPSKKLAADWIKYLESGRARDEALAAAADLQRRQPDDDVALSDRLTSGETLTVTAPLPAATSADVVMGSARPSGALTPIGAERGGNADGSIPAWTGGLSAPAGTAKGQRLKDAFAADKPLFTITAGNAAQYAGKLSDGHRRLLETRPGYAMPVYTSRRSVAYPQAIYDATQANIGKARLIGSDSLSGARLGVPFPKPDSGVQVMWNHRVRYRGDSMQAQTAQAAVQKSGSATWLKQTELVYYRYGNIADPVDIGQKNILLYYLTWFGKSASRKDFLALVHETADTTRGARNVWALPLDIGRMFRIPPVGYDQPFPGSEGLQFVDMVDMYNGAFDRYVWKLIGKREMLVPYNNYRIGDGRYRYEQLIKPGYLNPEATRYEMHRVWVVEATERGGKSHSFGKRVFYVDEDSWNVVLVENYQRDDRTLWRFQEGHLLALYDARYANCLPVVTYDFKDGRYFINRLTAQEPPPQYDLPGLKDGDFAPDAVKTRYGQR</sequence>
<proteinExistence type="predicted"/>
<dbReference type="PANTHER" id="PTHR45586">
    <property type="entry name" value="TPR REPEAT-CONTAINING PROTEIN PA4667"/>
    <property type="match status" value="1"/>
</dbReference>
<evidence type="ECO:0000256" key="2">
    <source>
        <dbReference type="ARBA" id="ARBA00022803"/>
    </source>
</evidence>
<evidence type="ECO:0000313" key="5">
    <source>
        <dbReference type="EMBL" id="SHG99603.1"/>
    </source>
</evidence>
<feature type="chain" id="PRO_5012590079" description="Tetratricopeptide repeat-containing protein" evidence="4">
    <location>
        <begin position="25"/>
        <end position="860"/>
    </location>
</feature>
<dbReference type="Gene3D" id="1.25.40.10">
    <property type="entry name" value="Tetratricopeptide repeat domain"/>
    <property type="match status" value="2"/>
</dbReference>
<dbReference type="SUPFAM" id="SSF48452">
    <property type="entry name" value="TPR-like"/>
    <property type="match status" value="2"/>
</dbReference>
<evidence type="ECO:0000256" key="1">
    <source>
        <dbReference type="ARBA" id="ARBA00022737"/>
    </source>
</evidence>
<dbReference type="InterPro" id="IPR051012">
    <property type="entry name" value="CellSynth/LPSAsmb/PSIAsmb"/>
</dbReference>
<organism evidence="5 6">
    <name type="scientific">Hydrocarboniphaga daqingensis</name>
    <dbReference type="NCBI Taxonomy" id="490188"/>
    <lineage>
        <taxon>Bacteria</taxon>
        <taxon>Pseudomonadati</taxon>
        <taxon>Pseudomonadota</taxon>
        <taxon>Gammaproteobacteria</taxon>
        <taxon>Nevskiales</taxon>
        <taxon>Nevskiaceae</taxon>
        <taxon>Hydrocarboniphaga</taxon>
    </lineage>
</organism>
<accession>A0A1M5PEC2</accession>
<dbReference type="SMART" id="SM00028">
    <property type="entry name" value="TPR"/>
    <property type="match status" value="3"/>
</dbReference>
<dbReference type="AlphaFoldDB" id="A0A1M5PEC2"/>
<evidence type="ECO:0000313" key="6">
    <source>
        <dbReference type="Proteomes" id="UP000199758"/>
    </source>
</evidence>
<dbReference type="EMBL" id="FQWZ01000004">
    <property type="protein sequence ID" value="SHG99603.1"/>
    <property type="molecule type" value="Genomic_DNA"/>
</dbReference>
<feature type="repeat" description="TPR" evidence="3">
    <location>
        <begin position="131"/>
        <end position="164"/>
    </location>
</feature>
<feature type="signal peptide" evidence="4">
    <location>
        <begin position="1"/>
        <end position="24"/>
    </location>
</feature>
<dbReference type="PANTHER" id="PTHR45586:SF1">
    <property type="entry name" value="LIPOPOLYSACCHARIDE ASSEMBLY PROTEIN B"/>
    <property type="match status" value="1"/>
</dbReference>
<evidence type="ECO:0000256" key="3">
    <source>
        <dbReference type="PROSITE-ProRule" id="PRU00339"/>
    </source>
</evidence>
<feature type="repeat" description="TPR" evidence="3">
    <location>
        <begin position="338"/>
        <end position="371"/>
    </location>
</feature>
<dbReference type="RefSeq" id="WP_245793247.1">
    <property type="nucleotide sequence ID" value="NZ_FQWZ01000004.1"/>
</dbReference>
<gene>
    <name evidence="5" type="ORF">SAMN04488068_2166</name>
</gene>
<dbReference type="InterPro" id="IPR010752">
    <property type="entry name" value="DUF1329"/>
</dbReference>
<dbReference type="Gene3D" id="2.50.20.10">
    <property type="entry name" value="Lipoprotein localisation LolA/LolB/LppX"/>
    <property type="match status" value="1"/>
</dbReference>
<keyword evidence="1" id="KW-0677">Repeat</keyword>
<evidence type="ECO:0008006" key="7">
    <source>
        <dbReference type="Google" id="ProtNLM"/>
    </source>
</evidence>
<keyword evidence="6" id="KW-1185">Reference proteome</keyword>
<name>A0A1M5PEC2_9GAMM</name>
<dbReference type="InterPro" id="IPR011990">
    <property type="entry name" value="TPR-like_helical_dom_sf"/>
</dbReference>
<evidence type="ECO:0000256" key="4">
    <source>
        <dbReference type="SAM" id="SignalP"/>
    </source>
</evidence>
<reference evidence="5 6" key="1">
    <citation type="submission" date="2016-11" db="EMBL/GenBank/DDBJ databases">
        <authorList>
            <person name="Jaros S."/>
            <person name="Januszkiewicz K."/>
            <person name="Wedrychowicz H."/>
        </authorList>
    </citation>
    <scope>NUCLEOTIDE SEQUENCE [LARGE SCALE GENOMIC DNA]</scope>
    <source>
        <strain evidence="5 6">CGMCC 1.7049</strain>
    </source>
</reference>
<keyword evidence="4" id="KW-0732">Signal</keyword>
<dbReference type="InterPro" id="IPR019734">
    <property type="entry name" value="TPR_rpt"/>
</dbReference>
<dbReference type="STRING" id="490188.SAMN04488068_2166"/>
<dbReference type="Pfam" id="PF07044">
    <property type="entry name" value="DUF1329"/>
    <property type="match status" value="1"/>
</dbReference>